<comment type="caution">
    <text evidence="1">The sequence shown here is derived from an EMBL/GenBank/DDBJ whole genome shotgun (WGS) entry which is preliminary data.</text>
</comment>
<accession>A0A2K3NGS4</accession>
<reference evidence="1 2" key="1">
    <citation type="journal article" date="2014" name="Am. J. Bot.">
        <title>Genome assembly and annotation for red clover (Trifolium pratense; Fabaceae).</title>
        <authorList>
            <person name="Istvanek J."/>
            <person name="Jaros M."/>
            <person name="Krenek A."/>
            <person name="Repkova J."/>
        </authorList>
    </citation>
    <scope>NUCLEOTIDE SEQUENCE [LARGE SCALE GENOMIC DNA]</scope>
    <source>
        <strain evidence="2">cv. Tatra</strain>
        <tissue evidence="1">Young leaves</tissue>
    </source>
</reference>
<dbReference type="AlphaFoldDB" id="A0A2K3NGS4"/>
<reference evidence="1 2" key="2">
    <citation type="journal article" date="2017" name="Front. Plant Sci.">
        <title>Gene Classification and Mining of Molecular Markers Useful in Red Clover (Trifolium pratense) Breeding.</title>
        <authorList>
            <person name="Istvanek J."/>
            <person name="Dluhosova J."/>
            <person name="Dluhos P."/>
            <person name="Patkova L."/>
            <person name="Nedelnik J."/>
            <person name="Repkova J."/>
        </authorList>
    </citation>
    <scope>NUCLEOTIDE SEQUENCE [LARGE SCALE GENOMIC DNA]</scope>
    <source>
        <strain evidence="2">cv. Tatra</strain>
        <tissue evidence="1">Young leaves</tissue>
    </source>
</reference>
<organism evidence="1 2">
    <name type="scientific">Trifolium pratense</name>
    <name type="common">Red clover</name>
    <dbReference type="NCBI Taxonomy" id="57577"/>
    <lineage>
        <taxon>Eukaryota</taxon>
        <taxon>Viridiplantae</taxon>
        <taxon>Streptophyta</taxon>
        <taxon>Embryophyta</taxon>
        <taxon>Tracheophyta</taxon>
        <taxon>Spermatophyta</taxon>
        <taxon>Magnoliopsida</taxon>
        <taxon>eudicotyledons</taxon>
        <taxon>Gunneridae</taxon>
        <taxon>Pentapetalae</taxon>
        <taxon>rosids</taxon>
        <taxon>fabids</taxon>
        <taxon>Fabales</taxon>
        <taxon>Fabaceae</taxon>
        <taxon>Papilionoideae</taxon>
        <taxon>50 kb inversion clade</taxon>
        <taxon>NPAAA clade</taxon>
        <taxon>Hologalegina</taxon>
        <taxon>IRL clade</taxon>
        <taxon>Trifolieae</taxon>
        <taxon>Trifolium</taxon>
    </lineage>
</organism>
<sequence length="117" mass="13039">MNPLQLVCTAPQLSMIQIRQEVITLYTGMQRSSCALHNHETFCMAYNPSTGTGSSFDSAKIEDLIFMLLAADKCNKLLFWRQSSSGANFVDPACREPRKLLSSTRSYVESHENSLAS</sequence>
<dbReference type="EMBL" id="ASHM01021055">
    <property type="protein sequence ID" value="PNY02209.1"/>
    <property type="molecule type" value="Genomic_DNA"/>
</dbReference>
<name>A0A2K3NGS4_TRIPR</name>
<evidence type="ECO:0000313" key="1">
    <source>
        <dbReference type="EMBL" id="PNY02209.1"/>
    </source>
</evidence>
<protein>
    <submittedName>
        <fullName evidence="1">Uncharacterized protein</fullName>
    </submittedName>
</protein>
<proteinExistence type="predicted"/>
<dbReference type="Proteomes" id="UP000236291">
    <property type="component" value="Unassembled WGS sequence"/>
</dbReference>
<evidence type="ECO:0000313" key="2">
    <source>
        <dbReference type="Proteomes" id="UP000236291"/>
    </source>
</evidence>
<gene>
    <name evidence="1" type="ORF">L195_g025514</name>
</gene>